<comment type="caution">
    <text evidence="3">The sequence shown here is derived from an EMBL/GenBank/DDBJ whole genome shotgun (WGS) entry which is preliminary data.</text>
</comment>
<gene>
    <name evidence="3" type="ORF">J2W91_004652</name>
</gene>
<dbReference type="Proteomes" id="UP001254832">
    <property type="component" value="Unassembled WGS sequence"/>
</dbReference>
<feature type="chain" id="PRO_5042903040" description="SLH domain-containing protein" evidence="1">
    <location>
        <begin position="26"/>
        <end position="405"/>
    </location>
</feature>
<evidence type="ECO:0000259" key="2">
    <source>
        <dbReference type="PROSITE" id="PS51272"/>
    </source>
</evidence>
<dbReference type="EMBL" id="JAVDTR010000015">
    <property type="protein sequence ID" value="MDR6726146.1"/>
    <property type="molecule type" value="Genomic_DNA"/>
</dbReference>
<accession>A0AAP5H6W0</accession>
<sequence>MISLKRMTVCVVLGAILLGSATAVAESKLQEQIDKDEVIWTWRGFPVIDMDDHWAKRLFQWGISQNIINGYSDHSFKPDQAITEAEFLKMLYRAMGKAIPNANVSANRIYRSSESWTEGPYRIAKQYNHPTAGENNFAMRMSAITKVRAAEIISASQGVHYNGQDAIIYLMGHGLSNGEANLPEQFDAAGTFSRAEALQWIRQLAIHGNLKIYERPKVPTDLSLLPNTNDIAVKVIPDFSIEPVTAEDFNLFILDDFPNLKFGDTKSSIDERFGKSTEKTIFNSNMYPLFTAHFNQHGELDGWKTESDDYDFHYRVNLLHTNKGIVLGKSTLSDILTRYGTAGVSKQGIIEYYYKKMEDGTFQNISIYDPIKDIENVYTINFIVDYKTQVVNYIFVTSLKATLDY</sequence>
<name>A0AAP5H6W0_PAEAM</name>
<feature type="domain" description="SLH" evidence="2">
    <location>
        <begin position="42"/>
        <end position="105"/>
    </location>
</feature>
<reference evidence="3" key="1">
    <citation type="submission" date="2023-07" db="EMBL/GenBank/DDBJ databases">
        <title>Sorghum-associated microbial communities from plants grown in Nebraska, USA.</title>
        <authorList>
            <person name="Schachtman D."/>
        </authorList>
    </citation>
    <scope>NUCLEOTIDE SEQUENCE</scope>
    <source>
        <strain evidence="3">BE80</strain>
    </source>
</reference>
<proteinExistence type="predicted"/>
<evidence type="ECO:0000256" key="1">
    <source>
        <dbReference type="SAM" id="SignalP"/>
    </source>
</evidence>
<protein>
    <recommendedName>
        <fullName evidence="2">SLH domain-containing protein</fullName>
    </recommendedName>
</protein>
<dbReference type="AlphaFoldDB" id="A0AAP5H6W0"/>
<organism evidence="3 4">
    <name type="scientific">Paenibacillus amylolyticus</name>
    <dbReference type="NCBI Taxonomy" id="1451"/>
    <lineage>
        <taxon>Bacteria</taxon>
        <taxon>Bacillati</taxon>
        <taxon>Bacillota</taxon>
        <taxon>Bacilli</taxon>
        <taxon>Bacillales</taxon>
        <taxon>Paenibacillaceae</taxon>
        <taxon>Paenibacillus</taxon>
    </lineage>
</organism>
<feature type="signal peptide" evidence="1">
    <location>
        <begin position="1"/>
        <end position="25"/>
    </location>
</feature>
<dbReference type="PROSITE" id="PS51272">
    <property type="entry name" value="SLH"/>
    <property type="match status" value="1"/>
</dbReference>
<dbReference type="Pfam" id="PF00395">
    <property type="entry name" value="SLH"/>
    <property type="match status" value="1"/>
</dbReference>
<dbReference type="InterPro" id="IPR001119">
    <property type="entry name" value="SLH_dom"/>
</dbReference>
<keyword evidence="1" id="KW-0732">Signal</keyword>
<dbReference type="RefSeq" id="WP_310144081.1">
    <property type="nucleotide sequence ID" value="NZ_JAVDTR010000015.1"/>
</dbReference>
<evidence type="ECO:0000313" key="3">
    <source>
        <dbReference type="EMBL" id="MDR6726146.1"/>
    </source>
</evidence>
<evidence type="ECO:0000313" key="4">
    <source>
        <dbReference type="Proteomes" id="UP001254832"/>
    </source>
</evidence>